<dbReference type="EMBL" id="CAJHUC010002053">
    <property type="protein sequence ID" value="CAD7703060.1"/>
    <property type="molecule type" value="Genomic_DNA"/>
</dbReference>
<evidence type="ECO:0000256" key="3">
    <source>
        <dbReference type="SAM" id="Coils"/>
    </source>
</evidence>
<feature type="coiled-coil region" evidence="3">
    <location>
        <begin position="75"/>
        <end position="109"/>
    </location>
</feature>
<evidence type="ECO:0000313" key="6">
    <source>
        <dbReference type="Proteomes" id="UP000708148"/>
    </source>
</evidence>
<dbReference type="GO" id="GO:0005634">
    <property type="term" value="C:nucleus"/>
    <property type="evidence" value="ECO:0007669"/>
    <property type="project" value="UniProtKB-SubCell"/>
</dbReference>
<keyword evidence="3" id="KW-0175">Coiled coil</keyword>
<evidence type="ECO:0000313" key="5">
    <source>
        <dbReference type="EMBL" id="CAD7703060.1"/>
    </source>
</evidence>
<organism evidence="5 6">
    <name type="scientific">Ostreobium quekettii</name>
    <dbReference type="NCBI Taxonomy" id="121088"/>
    <lineage>
        <taxon>Eukaryota</taxon>
        <taxon>Viridiplantae</taxon>
        <taxon>Chlorophyta</taxon>
        <taxon>core chlorophytes</taxon>
        <taxon>Ulvophyceae</taxon>
        <taxon>TCBD clade</taxon>
        <taxon>Bryopsidales</taxon>
        <taxon>Ostreobineae</taxon>
        <taxon>Ostreobiaceae</taxon>
        <taxon>Ostreobium</taxon>
    </lineage>
</organism>
<comment type="caution">
    <text evidence="5">The sequence shown here is derived from an EMBL/GenBank/DDBJ whole genome shotgun (WGS) entry which is preliminary data.</text>
</comment>
<feature type="compositionally biased region" description="Basic and acidic residues" evidence="4">
    <location>
        <begin position="179"/>
        <end position="196"/>
    </location>
</feature>
<sequence length="337" mass="36945">MTSQAQGVLKALRDDLVRLQDAQHQAERNLGRTSDTVQSTLQEVDSLKSELAAVGVKYADMQELKAYVADLCDCLKSKAAYVEELEDHMKSLMEERANSAAEMRESTNEEDYKIADASVSSALDVLSRGGSHAAAAKAAEDAASAVEEKLQGVGSTPELDEFGRNINLMHQAAAKGRAEARKARWEKERQKAKDLDFSSEDVNSASESEAKRFDSRCEEVLQAAASVFADAAPEFGSLPSVCRRLGEWKARYPKAYRDAYLSTSLPALIAPFARLDLLRWHPIFGHDVGFDSQQWYTELDMYGQSQPVNPVDSTEQAAGLVAEDPDGDLVPQLVLVP</sequence>
<reference evidence="5" key="1">
    <citation type="submission" date="2020-12" db="EMBL/GenBank/DDBJ databases">
        <authorList>
            <person name="Iha C."/>
        </authorList>
    </citation>
    <scope>NUCLEOTIDE SEQUENCE</scope>
</reference>
<dbReference type="PANTHER" id="PTHR12214">
    <property type="entry name" value="GC-RICH SEQUENCE DNA-BINDING FACTOR"/>
    <property type="match status" value="1"/>
</dbReference>
<proteinExistence type="predicted"/>
<evidence type="ECO:0000256" key="4">
    <source>
        <dbReference type="SAM" id="MobiDB-lite"/>
    </source>
</evidence>
<evidence type="ECO:0008006" key="7">
    <source>
        <dbReference type="Google" id="ProtNLM"/>
    </source>
</evidence>
<dbReference type="AlphaFoldDB" id="A0A8S1J601"/>
<keyword evidence="2" id="KW-0539">Nucleus</keyword>
<feature type="region of interest" description="Disordered" evidence="4">
    <location>
        <begin position="179"/>
        <end position="201"/>
    </location>
</feature>
<dbReference type="InterPro" id="IPR012890">
    <property type="entry name" value="GCFC2-like"/>
</dbReference>
<dbReference type="Proteomes" id="UP000708148">
    <property type="component" value="Unassembled WGS sequence"/>
</dbReference>
<keyword evidence="6" id="KW-1185">Reference proteome</keyword>
<dbReference type="PANTHER" id="PTHR12214:SF0">
    <property type="entry name" value="LD29489P"/>
    <property type="match status" value="1"/>
</dbReference>
<protein>
    <recommendedName>
        <fullName evidence="7">GCF C-terminal domain-containing protein</fullName>
    </recommendedName>
</protein>
<dbReference type="GO" id="GO:0003677">
    <property type="term" value="F:DNA binding"/>
    <property type="evidence" value="ECO:0007669"/>
    <property type="project" value="InterPro"/>
</dbReference>
<comment type="subcellular location">
    <subcellularLocation>
        <location evidence="1">Nucleus</location>
    </subcellularLocation>
</comment>
<dbReference type="OrthoDB" id="429427at2759"/>
<gene>
    <name evidence="5" type="ORF">OSTQU699_LOCUS8417</name>
</gene>
<evidence type="ECO:0000256" key="1">
    <source>
        <dbReference type="ARBA" id="ARBA00004123"/>
    </source>
</evidence>
<name>A0A8S1J601_9CHLO</name>
<dbReference type="GO" id="GO:0000398">
    <property type="term" value="P:mRNA splicing, via spliceosome"/>
    <property type="evidence" value="ECO:0007669"/>
    <property type="project" value="InterPro"/>
</dbReference>
<accession>A0A8S1J601</accession>
<evidence type="ECO:0000256" key="2">
    <source>
        <dbReference type="ARBA" id="ARBA00023242"/>
    </source>
</evidence>